<evidence type="ECO:0000256" key="2">
    <source>
        <dbReference type="ARBA" id="ARBA00022679"/>
    </source>
</evidence>
<protein>
    <recommendedName>
        <fullName evidence="5">Galactosyltransferase C-terminal domain-containing protein</fullName>
    </recommendedName>
</protein>
<dbReference type="PRINTS" id="PR02050">
    <property type="entry name" value="B14GALTRFASE"/>
</dbReference>
<evidence type="ECO:0000313" key="6">
    <source>
        <dbReference type="EMBL" id="MEQ2192794.1"/>
    </source>
</evidence>
<comment type="caution">
    <text evidence="6">The sequence shown here is derived from an EMBL/GenBank/DDBJ whole genome shotgun (WGS) entry which is preliminary data.</text>
</comment>
<comment type="subcellular location">
    <subcellularLocation>
        <location evidence="1">Golgi apparatus membrane</location>
        <topology evidence="1">Single-pass type II membrane protein</topology>
    </subcellularLocation>
</comment>
<dbReference type="PANTHER" id="PTHR19300:SF5">
    <property type="entry name" value="BETA-1,4-GALACTOSYLTRANSFERASE 1"/>
    <property type="match status" value="1"/>
</dbReference>
<proteinExistence type="predicted"/>
<evidence type="ECO:0000259" key="5">
    <source>
        <dbReference type="Pfam" id="PF02709"/>
    </source>
</evidence>
<evidence type="ECO:0000313" key="7">
    <source>
        <dbReference type="Proteomes" id="UP001434883"/>
    </source>
</evidence>
<dbReference type="Pfam" id="PF02709">
    <property type="entry name" value="Glyco_transf_7C"/>
    <property type="match status" value="1"/>
</dbReference>
<name>A0ABV0QAH5_9TELE</name>
<dbReference type="InterPro" id="IPR027791">
    <property type="entry name" value="Galactosyl_T_C"/>
</dbReference>
<dbReference type="EMBL" id="JAHRIN010003621">
    <property type="protein sequence ID" value="MEQ2192794.1"/>
    <property type="molecule type" value="Genomic_DNA"/>
</dbReference>
<feature type="region of interest" description="Disordered" evidence="4">
    <location>
        <begin position="99"/>
        <end position="132"/>
    </location>
</feature>
<evidence type="ECO:0000256" key="3">
    <source>
        <dbReference type="ARBA" id="ARBA00023211"/>
    </source>
</evidence>
<organism evidence="6 7">
    <name type="scientific">Xenoophorus captivus</name>
    <dbReference type="NCBI Taxonomy" id="1517983"/>
    <lineage>
        <taxon>Eukaryota</taxon>
        <taxon>Metazoa</taxon>
        <taxon>Chordata</taxon>
        <taxon>Craniata</taxon>
        <taxon>Vertebrata</taxon>
        <taxon>Euteleostomi</taxon>
        <taxon>Actinopterygii</taxon>
        <taxon>Neopterygii</taxon>
        <taxon>Teleostei</taxon>
        <taxon>Neoteleostei</taxon>
        <taxon>Acanthomorphata</taxon>
        <taxon>Ovalentaria</taxon>
        <taxon>Atherinomorphae</taxon>
        <taxon>Cyprinodontiformes</taxon>
        <taxon>Goodeidae</taxon>
        <taxon>Xenoophorus</taxon>
    </lineage>
</organism>
<keyword evidence="2" id="KW-0808">Transferase</keyword>
<sequence>MEHQTDSVLLFSSRLPYNQYFGGVSSMSKEQYLKINGFPNNYWGWGGEDDDIYNRPSGEVGKCRMIRHNRDKQNEPNPQRYRHVQVLDDAQGWDQLPDLQRGAGRETGPVHQDHRGRGETLSGPARPIRDGPELDRCSKDHALSLTLEALNCGSGYVGPGLLDSFCCCTNRLNVMFFFEALRTPL</sequence>
<dbReference type="Proteomes" id="UP001434883">
    <property type="component" value="Unassembled WGS sequence"/>
</dbReference>
<dbReference type="SUPFAM" id="SSF53448">
    <property type="entry name" value="Nucleotide-diphospho-sugar transferases"/>
    <property type="match status" value="1"/>
</dbReference>
<dbReference type="InterPro" id="IPR029044">
    <property type="entry name" value="Nucleotide-diphossugar_trans"/>
</dbReference>
<keyword evidence="7" id="KW-1185">Reference proteome</keyword>
<dbReference type="InterPro" id="IPR003859">
    <property type="entry name" value="Galactosyl_T"/>
</dbReference>
<evidence type="ECO:0000256" key="4">
    <source>
        <dbReference type="SAM" id="MobiDB-lite"/>
    </source>
</evidence>
<feature type="domain" description="Galactosyltransferase C-terminal" evidence="5">
    <location>
        <begin position="11"/>
        <end position="59"/>
    </location>
</feature>
<dbReference type="Gene3D" id="3.90.550.10">
    <property type="entry name" value="Spore Coat Polysaccharide Biosynthesis Protein SpsA, Chain A"/>
    <property type="match status" value="1"/>
</dbReference>
<accession>A0ABV0QAH5</accession>
<dbReference type="PANTHER" id="PTHR19300">
    <property type="entry name" value="BETA-1,4-GALACTOSYLTRANSFERASE"/>
    <property type="match status" value="1"/>
</dbReference>
<keyword evidence="3" id="KW-0464">Manganese</keyword>
<reference evidence="6 7" key="1">
    <citation type="submission" date="2021-06" db="EMBL/GenBank/DDBJ databases">
        <authorList>
            <person name="Palmer J.M."/>
        </authorList>
    </citation>
    <scope>NUCLEOTIDE SEQUENCE [LARGE SCALE GENOMIC DNA]</scope>
    <source>
        <strain evidence="6 7">XC_2019</strain>
        <tissue evidence="6">Muscle</tissue>
    </source>
</reference>
<evidence type="ECO:0000256" key="1">
    <source>
        <dbReference type="ARBA" id="ARBA00004323"/>
    </source>
</evidence>
<gene>
    <name evidence="6" type="ORF">XENOCAPTIV_017385</name>
</gene>